<evidence type="ECO:0000256" key="1">
    <source>
        <dbReference type="ARBA" id="ARBA00023239"/>
    </source>
</evidence>
<dbReference type="InterPro" id="IPR006680">
    <property type="entry name" value="Amidohydro-rel"/>
</dbReference>
<dbReference type="Pfam" id="PF04909">
    <property type="entry name" value="Amidohydro_2"/>
    <property type="match status" value="1"/>
</dbReference>
<dbReference type="Gene3D" id="3.20.20.140">
    <property type="entry name" value="Metal-dependent hydrolases"/>
    <property type="match status" value="1"/>
</dbReference>
<name>A0ABR5F6T8_9ACTN</name>
<dbReference type="RefSeq" id="WP_047221738.1">
    <property type="nucleotide sequence ID" value="NZ_JWIO01000004.1"/>
</dbReference>
<proteinExistence type="predicted"/>
<comment type="caution">
    <text evidence="3">The sequence shown here is derived from an EMBL/GenBank/DDBJ whole genome shotgun (WGS) entry which is preliminary data.</text>
</comment>
<protein>
    <submittedName>
        <fullName evidence="3">Metal-dependent hydrolase</fullName>
    </submittedName>
</protein>
<gene>
    <name evidence="3" type="ORF">FrCorBMG51_03830</name>
</gene>
<keyword evidence="1" id="KW-0456">Lyase</keyword>
<reference evidence="3 4" key="1">
    <citation type="submission" date="2014-12" db="EMBL/GenBank/DDBJ databases">
        <title>Frankia sp. BMG5.1 draft genome.</title>
        <authorList>
            <person name="Gtari M."/>
            <person name="Ghodhbane-Gtari F."/>
            <person name="Nouioui I."/>
            <person name="Ktari A."/>
            <person name="Hezbri K."/>
            <person name="Mimouni W."/>
            <person name="Sbissi I."/>
            <person name="Ayari A."/>
            <person name="Yamanaka T."/>
            <person name="Normand P."/>
            <person name="Tisa L.S."/>
            <person name="Boudabous A."/>
        </authorList>
    </citation>
    <scope>NUCLEOTIDE SEQUENCE [LARGE SCALE GENOMIC DNA]</scope>
    <source>
        <strain evidence="3 4">BMG5.1</strain>
    </source>
</reference>
<dbReference type="PANTHER" id="PTHR21240:SF28">
    <property type="entry name" value="ISO-OROTATE DECARBOXYLASE (EUROFUNG)"/>
    <property type="match status" value="1"/>
</dbReference>
<dbReference type="PANTHER" id="PTHR21240">
    <property type="entry name" value="2-AMINO-3-CARBOXYLMUCONATE-6-SEMIALDEHYDE DECARBOXYLASE"/>
    <property type="match status" value="1"/>
</dbReference>
<evidence type="ECO:0000259" key="2">
    <source>
        <dbReference type="Pfam" id="PF04909"/>
    </source>
</evidence>
<keyword evidence="4" id="KW-1185">Reference proteome</keyword>
<keyword evidence="3" id="KW-0378">Hydrolase</keyword>
<dbReference type="EMBL" id="JWIO01000004">
    <property type="protein sequence ID" value="KLL12445.1"/>
    <property type="molecule type" value="Genomic_DNA"/>
</dbReference>
<dbReference type="InterPro" id="IPR032466">
    <property type="entry name" value="Metal_Hydrolase"/>
</dbReference>
<sequence>MSDDARAPVFDCDQHYYEPLDAFTRHRPREWAERTVQLAEIDGRKRLIVGGRVDKTVTNPTFDPIVKPGVMADYFRGNKAGKPLSEYLAQREPLPAYYRDRDARIRKLDEQEIQRVWMLPSLGMGIEESLQEDVPAAAVAFKAFNRFLLDDWGYNYQDRIFTAPYLAFGDVDAAVGEVEHGLDNGARIFVVRPQAVYTEDGWISPGNERFDPIFARLAEAGATLIPHVGEVGGVGLDKYVDHHGNIIGGVAPPLEVAVGHDRAIGNYLGALVCDKLFERFPSLRVASVENGAEFLPLLLAGLNRAGFQQPGYFSSDPVEQFKQHVWVAPFWEDNLLEVVRHLGPDHVLFGSDYPHPEGLAEPRQYEKITAELNDPVAERKILWSNTAMLTGLSVSIG</sequence>
<organism evidence="3 4">
    <name type="scientific">Protofrankia coriariae</name>
    <dbReference type="NCBI Taxonomy" id="1562887"/>
    <lineage>
        <taxon>Bacteria</taxon>
        <taxon>Bacillati</taxon>
        <taxon>Actinomycetota</taxon>
        <taxon>Actinomycetes</taxon>
        <taxon>Frankiales</taxon>
        <taxon>Frankiaceae</taxon>
        <taxon>Protofrankia</taxon>
    </lineage>
</organism>
<feature type="domain" description="Amidohydrolase-related" evidence="2">
    <location>
        <begin position="134"/>
        <end position="387"/>
    </location>
</feature>
<dbReference type="GO" id="GO:0016787">
    <property type="term" value="F:hydrolase activity"/>
    <property type="evidence" value="ECO:0007669"/>
    <property type="project" value="UniProtKB-KW"/>
</dbReference>
<evidence type="ECO:0000313" key="3">
    <source>
        <dbReference type="EMBL" id="KLL12445.1"/>
    </source>
</evidence>
<accession>A0ABR5F6T8</accession>
<dbReference type="Proteomes" id="UP000035425">
    <property type="component" value="Unassembled WGS sequence"/>
</dbReference>
<dbReference type="InterPro" id="IPR032465">
    <property type="entry name" value="ACMSD"/>
</dbReference>
<dbReference type="SUPFAM" id="SSF51556">
    <property type="entry name" value="Metallo-dependent hydrolases"/>
    <property type="match status" value="1"/>
</dbReference>
<evidence type="ECO:0000313" key="4">
    <source>
        <dbReference type="Proteomes" id="UP000035425"/>
    </source>
</evidence>